<dbReference type="GO" id="GO:0016020">
    <property type="term" value="C:membrane"/>
    <property type="evidence" value="ECO:0007669"/>
    <property type="project" value="TreeGrafter"/>
</dbReference>
<keyword evidence="7" id="KW-0482">Metalloprotease</keyword>
<keyword evidence="4 9" id="KW-0479">Metal-binding</keyword>
<evidence type="ECO:0000313" key="15">
    <source>
        <dbReference type="Proteomes" id="UP000707071"/>
    </source>
</evidence>
<evidence type="ECO:0000256" key="1">
    <source>
        <dbReference type="ARBA" id="ARBA00010136"/>
    </source>
</evidence>
<dbReference type="Pfam" id="PF01433">
    <property type="entry name" value="Peptidase_M1"/>
    <property type="match status" value="1"/>
</dbReference>
<dbReference type="Gene3D" id="1.25.50.20">
    <property type="match status" value="1"/>
</dbReference>
<dbReference type="FunFam" id="1.10.390.10:FF:000001">
    <property type="entry name" value="Aminopeptidase"/>
    <property type="match status" value="1"/>
</dbReference>
<keyword evidence="15" id="KW-1185">Reference proteome</keyword>
<feature type="active site" description="Proton acceptor" evidence="8">
    <location>
        <position position="455"/>
    </location>
</feature>
<dbReference type="FunFam" id="2.60.40.1910:FF:000004">
    <property type="entry name" value="Aminopeptidase"/>
    <property type="match status" value="1"/>
</dbReference>
<feature type="domain" description="ERAP1-like C-terminal" evidence="12">
    <location>
        <begin position="673"/>
        <end position="989"/>
    </location>
</feature>
<dbReference type="Gene3D" id="1.10.390.10">
    <property type="entry name" value="Neutral Protease Domain 2"/>
    <property type="match status" value="1"/>
</dbReference>
<dbReference type="InterPro" id="IPR045357">
    <property type="entry name" value="Aminopeptidase_N-like_N"/>
</dbReference>
<keyword evidence="6 9" id="KW-0862">Zinc</keyword>
<keyword evidence="3" id="KW-0645">Protease</keyword>
<evidence type="ECO:0000256" key="9">
    <source>
        <dbReference type="PIRSR" id="PIRSR634016-3"/>
    </source>
</evidence>
<dbReference type="InterPro" id="IPR001930">
    <property type="entry name" value="Peptidase_M1"/>
</dbReference>
<dbReference type="PANTHER" id="PTHR11533:SF174">
    <property type="entry name" value="PUROMYCIN-SENSITIVE AMINOPEPTIDASE-RELATED"/>
    <property type="match status" value="1"/>
</dbReference>
<dbReference type="FunFam" id="1.25.50.20:FF:000002">
    <property type="entry name" value="Aminopeptidase"/>
    <property type="match status" value="1"/>
</dbReference>
<dbReference type="InterPro" id="IPR034016">
    <property type="entry name" value="M1_APN-typ"/>
</dbReference>
<dbReference type="InterPro" id="IPR027268">
    <property type="entry name" value="Peptidase_M4/M1_CTD_sf"/>
</dbReference>
<dbReference type="SUPFAM" id="SSF55486">
    <property type="entry name" value="Metalloproteases ('zincins'), catalytic domain"/>
    <property type="match status" value="1"/>
</dbReference>
<dbReference type="Pfam" id="PF17900">
    <property type="entry name" value="Peptidase_M1_N"/>
    <property type="match status" value="1"/>
</dbReference>
<evidence type="ECO:0008006" key="16">
    <source>
        <dbReference type="Google" id="ProtNLM"/>
    </source>
</evidence>
<name>A0A9P7QKP9_9HYPO</name>
<organism evidence="14 15">
    <name type="scientific">Claviceps aff. purpurea</name>
    <dbReference type="NCBI Taxonomy" id="1967640"/>
    <lineage>
        <taxon>Eukaryota</taxon>
        <taxon>Fungi</taxon>
        <taxon>Dikarya</taxon>
        <taxon>Ascomycota</taxon>
        <taxon>Pezizomycotina</taxon>
        <taxon>Sordariomycetes</taxon>
        <taxon>Hypocreomycetidae</taxon>
        <taxon>Hypocreales</taxon>
        <taxon>Clavicipitaceae</taxon>
        <taxon>Claviceps</taxon>
    </lineage>
</organism>
<dbReference type="AlphaFoldDB" id="A0A9P7QKP9"/>
<evidence type="ECO:0000256" key="6">
    <source>
        <dbReference type="ARBA" id="ARBA00022833"/>
    </source>
</evidence>
<dbReference type="GO" id="GO:0043171">
    <property type="term" value="P:peptide catabolic process"/>
    <property type="evidence" value="ECO:0007669"/>
    <property type="project" value="TreeGrafter"/>
</dbReference>
<dbReference type="PANTHER" id="PTHR11533">
    <property type="entry name" value="PROTEASE M1 ZINC METALLOPROTEASE"/>
    <property type="match status" value="1"/>
</dbReference>
<dbReference type="Proteomes" id="UP000707071">
    <property type="component" value="Unassembled WGS sequence"/>
</dbReference>
<feature type="domain" description="Peptidase M1 membrane alanine aminopeptidase" evidence="11">
    <location>
        <begin position="382"/>
        <end position="599"/>
    </location>
</feature>
<protein>
    <recommendedName>
        <fullName evidence="16">Leukotriene A-4 hydrolase homolog</fullName>
    </recommendedName>
</protein>
<dbReference type="Pfam" id="PF11838">
    <property type="entry name" value="ERAP1_C"/>
    <property type="match status" value="1"/>
</dbReference>
<dbReference type="FunFam" id="2.60.40.1730:FF:000002">
    <property type="entry name" value="Aminopeptidase"/>
    <property type="match status" value="1"/>
</dbReference>
<dbReference type="InterPro" id="IPR042097">
    <property type="entry name" value="Aminopeptidase_N-like_N_sf"/>
</dbReference>
<dbReference type="EMBL" id="SRRH01000112">
    <property type="protein sequence ID" value="KAG6298826.1"/>
    <property type="molecule type" value="Genomic_DNA"/>
</dbReference>
<evidence type="ECO:0000256" key="7">
    <source>
        <dbReference type="ARBA" id="ARBA00023049"/>
    </source>
</evidence>
<keyword evidence="2" id="KW-0031">Aminopeptidase</keyword>
<dbReference type="Gene3D" id="2.60.40.1910">
    <property type="match status" value="1"/>
</dbReference>
<comment type="cofactor">
    <cofactor evidence="9">
        <name>Zn(2+)</name>
        <dbReference type="ChEBI" id="CHEBI:29105"/>
    </cofactor>
    <text evidence="9">Binds 1 zinc ion per subunit.</text>
</comment>
<dbReference type="GO" id="GO:0005737">
    <property type="term" value="C:cytoplasm"/>
    <property type="evidence" value="ECO:0007669"/>
    <property type="project" value="TreeGrafter"/>
</dbReference>
<feature type="binding site" evidence="9">
    <location>
        <position position="454"/>
    </location>
    <ligand>
        <name>Zn(2+)</name>
        <dbReference type="ChEBI" id="CHEBI:29105"/>
        <note>catalytic</note>
    </ligand>
</feature>
<dbReference type="InterPro" id="IPR014782">
    <property type="entry name" value="Peptidase_M1_dom"/>
</dbReference>
<feature type="site" description="Transition state stabilizer" evidence="10">
    <location>
        <position position="540"/>
    </location>
</feature>
<sequence>MPALQTAAAMSRRAVNEPPLRRLTTMAINVSTTKPLLAGSIMAKRPNTHYIASLSSGPPHQRQNASVAQVRRFTVSNYNNNRLISAAAYAPRLPLATQNTNTFRQAVGSRCTPQLRRCSYRRHLDKMCRAQAGIDQTGGGSAPGSTHGRELLPANVIPRHYHVTLEPDLNKLTFDGTVVIDLDVVQDSSSVSLHTLELDIHSSKISANGQTVSSNPKVSYDEPTQVSKFEFDGSLAKGSSAQLEIKFTGQLNDKMAGFYRSTYKRDDGSEGILATTQMEATDCRRAFPCFDEPALKAKFTVTLIADKNLTCLSNMDVAKEIEVQSAVSGSTRKAVHFNTSPLMSTYLVAFIVGELNYVESTKFRVPVRVYAPPGQNIEHGRFSLNLAVKTLEFYEKVFGIEFPLPKMDQVAIPDFAQGAMENWGLVTYRVVDLLLDEKSSGAATKERVAEVVQHELAHQWFGNLVTMDWWEGLWLNEGFATWTSWYSANIFYPEWKVWQNYVTDNLQSALSLDSLRSSHPIEVPVKRADEINQIFDAISYSKGSCVLRMVSTYIGEDVFLEGVRQYLKKHAFGNTQTGDLWASLSSVSGKPIEEIMRAWTKEVGYPVLTVTENDADSSIHVKQNRFLRTGDVKPEEDKVLYPVFLGLRTKDGVDEHVALREREGDFKVPSTDFYKLNANHTGIFRVSYTPSRLEKLGQAAKDGLLSVEDRAGMIADAGALATSGYQKTSGVLNLLKGFDSENEFVVWNEIVARLGAIQSAWVFEDKAITEGLKAFQRHLVSPKAHKMGWEFSENDGHIEQQFKALLFEVAGISGDEKIIGACRDMFAKFMSGDKAAIHPNIRKSVFAIVLQYGDVKEYDQILNFYHASTSSDERNTCLRSLGRAKNPELIKKTLGLLFSPGVKDQDIYMPVVGLRSHPEGIKALYNWMEANWAILYEKLPPGLSMLGSMVNIMTSGFTSQEQLDRVDKFFEGKNTNGYDQSLAQSRDAVLSKIAWLRRDGQDVADWIKANGYAK</sequence>
<evidence type="ECO:0000256" key="3">
    <source>
        <dbReference type="ARBA" id="ARBA00022670"/>
    </source>
</evidence>
<dbReference type="PRINTS" id="PR00756">
    <property type="entry name" value="ALADIPTASE"/>
</dbReference>
<evidence type="ECO:0000256" key="10">
    <source>
        <dbReference type="PIRSR" id="PIRSR634016-4"/>
    </source>
</evidence>
<accession>A0A9P7QKP9</accession>
<feature type="domain" description="Aminopeptidase N-like N-terminal" evidence="13">
    <location>
        <begin position="158"/>
        <end position="347"/>
    </location>
</feature>
<evidence type="ECO:0000256" key="2">
    <source>
        <dbReference type="ARBA" id="ARBA00022438"/>
    </source>
</evidence>
<evidence type="ECO:0000313" key="14">
    <source>
        <dbReference type="EMBL" id="KAG6298826.1"/>
    </source>
</evidence>
<gene>
    <name evidence="14" type="ORF">E4U09_000478</name>
</gene>
<evidence type="ECO:0000259" key="13">
    <source>
        <dbReference type="Pfam" id="PF17900"/>
    </source>
</evidence>
<comment type="caution">
    <text evidence="14">The sequence shown here is derived from an EMBL/GenBank/DDBJ whole genome shotgun (WGS) entry which is preliminary data.</text>
</comment>
<feature type="binding site" evidence="9">
    <location>
        <position position="477"/>
    </location>
    <ligand>
        <name>Zn(2+)</name>
        <dbReference type="ChEBI" id="CHEBI:29105"/>
        <note>catalytic</note>
    </ligand>
</feature>
<dbReference type="GO" id="GO:0008270">
    <property type="term" value="F:zinc ion binding"/>
    <property type="evidence" value="ECO:0007669"/>
    <property type="project" value="InterPro"/>
</dbReference>
<dbReference type="CDD" id="cd09601">
    <property type="entry name" value="M1_APN-Q_like"/>
    <property type="match status" value="1"/>
</dbReference>
<evidence type="ECO:0000256" key="4">
    <source>
        <dbReference type="ARBA" id="ARBA00022723"/>
    </source>
</evidence>
<dbReference type="SUPFAM" id="SSF63737">
    <property type="entry name" value="Leukotriene A4 hydrolase N-terminal domain"/>
    <property type="match status" value="1"/>
</dbReference>
<dbReference type="InterPro" id="IPR024571">
    <property type="entry name" value="ERAP1-like_C_dom"/>
</dbReference>
<reference evidence="14 15" key="1">
    <citation type="journal article" date="2020" name="bioRxiv">
        <title>Whole genome comparisons of ergot fungi reveals the divergence and evolution of species within the genus Claviceps are the result of varying mechanisms driving genome evolution and host range expansion.</title>
        <authorList>
            <person name="Wyka S.A."/>
            <person name="Mondo S.J."/>
            <person name="Liu M."/>
            <person name="Dettman J."/>
            <person name="Nalam V."/>
            <person name="Broders K.D."/>
        </authorList>
    </citation>
    <scope>NUCLEOTIDE SEQUENCE [LARGE SCALE GENOMIC DNA]</scope>
    <source>
        <strain evidence="14 15">Clav52</strain>
    </source>
</reference>
<dbReference type="GO" id="GO:0070006">
    <property type="term" value="F:metalloaminopeptidase activity"/>
    <property type="evidence" value="ECO:0007669"/>
    <property type="project" value="TreeGrafter"/>
</dbReference>
<keyword evidence="5" id="KW-0378">Hydrolase</keyword>
<proteinExistence type="inferred from homology"/>
<evidence type="ECO:0000259" key="11">
    <source>
        <dbReference type="Pfam" id="PF01433"/>
    </source>
</evidence>
<dbReference type="GO" id="GO:0006508">
    <property type="term" value="P:proteolysis"/>
    <property type="evidence" value="ECO:0007669"/>
    <property type="project" value="UniProtKB-KW"/>
</dbReference>
<evidence type="ECO:0000256" key="8">
    <source>
        <dbReference type="PIRSR" id="PIRSR634016-1"/>
    </source>
</evidence>
<dbReference type="Gene3D" id="2.60.40.1730">
    <property type="entry name" value="tricorn interacting facor f3 domain"/>
    <property type="match status" value="1"/>
</dbReference>
<comment type="similarity">
    <text evidence="1">Belongs to the peptidase M1 family.</text>
</comment>
<dbReference type="InterPro" id="IPR050344">
    <property type="entry name" value="Peptidase_M1_aminopeptidases"/>
</dbReference>
<feature type="binding site" evidence="9">
    <location>
        <position position="458"/>
    </location>
    <ligand>
        <name>Zn(2+)</name>
        <dbReference type="ChEBI" id="CHEBI:29105"/>
        <note>catalytic</note>
    </ligand>
</feature>
<evidence type="ECO:0000256" key="5">
    <source>
        <dbReference type="ARBA" id="ARBA00022801"/>
    </source>
</evidence>
<dbReference type="GO" id="GO:0042277">
    <property type="term" value="F:peptide binding"/>
    <property type="evidence" value="ECO:0007669"/>
    <property type="project" value="TreeGrafter"/>
</dbReference>
<evidence type="ECO:0000259" key="12">
    <source>
        <dbReference type="Pfam" id="PF11838"/>
    </source>
</evidence>